<dbReference type="PROSITE" id="PS50294">
    <property type="entry name" value="WD_REPEATS_REGION"/>
    <property type="match status" value="1"/>
</dbReference>
<feature type="repeat" description="WD" evidence="1">
    <location>
        <begin position="73"/>
        <end position="104"/>
    </location>
</feature>
<gene>
    <name evidence="2" type="ORF">PSON_ATCC_30995.1.T0850024</name>
</gene>
<dbReference type="PANTHER" id="PTHR19920">
    <property type="entry name" value="WD40 PROTEIN CIAO1"/>
    <property type="match status" value="1"/>
</dbReference>
<dbReference type="GO" id="GO:0097361">
    <property type="term" value="C:cytosolic [4Fe-4S] assembly targeting complex"/>
    <property type="evidence" value="ECO:0007669"/>
    <property type="project" value="TreeGrafter"/>
</dbReference>
<dbReference type="EMBL" id="CAJJDN010000085">
    <property type="protein sequence ID" value="CAD8105636.1"/>
    <property type="molecule type" value="Genomic_DNA"/>
</dbReference>
<dbReference type="InterPro" id="IPR001680">
    <property type="entry name" value="WD40_rpt"/>
</dbReference>
<evidence type="ECO:0000313" key="2">
    <source>
        <dbReference type="EMBL" id="CAD8105636.1"/>
    </source>
</evidence>
<dbReference type="OrthoDB" id="3238562at2759"/>
<dbReference type="PANTHER" id="PTHR19920:SF0">
    <property type="entry name" value="CYTOSOLIC IRON-SULFUR PROTEIN ASSEMBLY PROTEIN CIAO1-RELATED"/>
    <property type="match status" value="1"/>
</dbReference>
<evidence type="ECO:0000313" key="3">
    <source>
        <dbReference type="Proteomes" id="UP000692954"/>
    </source>
</evidence>
<dbReference type="AlphaFoldDB" id="A0A8S1PRB3"/>
<evidence type="ECO:0000256" key="1">
    <source>
        <dbReference type="PROSITE-ProRule" id="PRU00221"/>
    </source>
</evidence>
<dbReference type="PROSITE" id="PS50082">
    <property type="entry name" value="WD_REPEATS_2"/>
    <property type="match status" value="1"/>
</dbReference>
<accession>A0A8S1PRB3</accession>
<proteinExistence type="predicted"/>
<dbReference type="Pfam" id="PF00400">
    <property type="entry name" value="WD40"/>
    <property type="match status" value="3"/>
</dbReference>
<dbReference type="GO" id="GO:0016226">
    <property type="term" value="P:iron-sulfur cluster assembly"/>
    <property type="evidence" value="ECO:0007669"/>
    <property type="project" value="TreeGrafter"/>
</dbReference>
<keyword evidence="3" id="KW-1185">Reference proteome</keyword>
<reference evidence="2" key="1">
    <citation type="submission" date="2021-01" db="EMBL/GenBank/DDBJ databases">
        <authorList>
            <consortium name="Genoscope - CEA"/>
            <person name="William W."/>
        </authorList>
    </citation>
    <scope>NUCLEOTIDE SEQUENCE</scope>
</reference>
<dbReference type="Proteomes" id="UP000692954">
    <property type="component" value="Unassembled WGS sequence"/>
</dbReference>
<protein>
    <submittedName>
        <fullName evidence="2">Uncharacterized protein</fullName>
    </submittedName>
</protein>
<keyword evidence="1" id="KW-0853">WD repeat</keyword>
<sequence>MQENYLLQPLLKEQNIIYKSFVFRLIDQMTQKQPERCCALAINQNNNILAVGSSYDIKLYQFKNERLKYIQKVKKHKSVVTTLNFMKNKSNLISGSMDSSILIWTSNFQSEKYITKLQVHSKWINCLVTHSFKEQMIICGSLKTIKFWYFNEILSTWVNTQTIIEHDNQIYGLSINQNGNKLLSCGNDNQIFIMESQINQVWQIKQKIQVDYWGIRLGFINDQTFAFQPCNDWNGFTHLNIYTYISTLGAYIKTDQIKVEGSEQSCDAFSPQFYSNNNILLSKNGFTINLIKFTYSQSNLKLEGKLVQSINFNHWNLIGIMSENGDYLITWDKKSCEIQIRKLNIIY</sequence>
<comment type="caution">
    <text evidence="2">The sequence shown here is derived from an EMBL/GenBank/DDBJ whole genome shotgun (WGS) entry which is preliminary data.</text>
</comment>
<dbReference type="SMART" id="SM00320">
    <property type="entry name" value="WD40"/>
    <property type="match status" value="4"/>
</dbReference>
<organism evidence="2 3">
    <name type="scientific">Paramecium sonneborni</name>
    <dbReference type="NCBI Taxonomy" id="65129"/>
    <lineage>
        <taxon>Eukaryota</taxon>
        <taxon>Sar</taxon>
        <taxon>Alveolata</taxon>
        <taxon>Ciliophora</taxon>
        <taxon>Intramacronucleata</taxon>
        <taxon>Oligohymenophorea</taxon>
        <taxon>Peniculida</taxon>
        <taxon>Parameciidae</taxon>
        <taxon>Paramecium</taxon>
    </lineage>
</organism>
<name>A0A8S1PRB3_9CILI</name>